<dbReference type="EMBL" id="RYZI01000269">
    <property type="protein sequence ID" value="RWA07288.1"/>
    <property type="molecule type" value="Genomic_DNA"/>
</dbReference>
<evidence type="ECO:0000256" key="1">
    <source>
        <dbReference type="SAM" id="MobiDB-lite"/>
    </source>
</evidence>
<name>A0A439CYS4_9PEZI</name>
<proteinExistence type="predicted"/>
<sequence length="922" mass="104609">MSRPLSPWAERFSEILNDASRPAIFREEGKFPGLQSYTPPTPEYPAVRVSPKIRILNPYVKDLEHSGIAIDWPRKDPKYYNEADVGYFGEHTLIPHDGADIDRLLASEQYQKGMFSGARTWELASMNQHLWGSAEYRIFPGGHSPADNPEVFLEAYERVHFTIDESKWFEFLQKFHWYDLFDDPNRPTRPAVPKGAPWSVDVPSIWEILTPSIELVNRILRALINEQHNGLETLLFGRLVYWRNIASATNIAIPFNDALVLLSPQMELQVAAAENKVPYQNPLASVPEQFKSQAIMFHELMHSIISIRYKTEGAPRNAHEPFIDFDAVSEIGEAMEHRVFGGRYVILPTQGSVPLVTLLHLWPSPLANVGIKNPHHPAVQDGAQATFEIFPTLHISKLFSSEFWDNPFYPRKTDPRFWHTEMLSSTTRPYEKRDIEWRGFELDETYGYTWDFYDRAVVDAWKSRQMTWAAHRQGWFDRYARIWANTPWGAKLSRRRRLDLFNLCFQVKDEFLGYECPTALVMGRGEIPDWRDREEFFKMMPARLAINNAWVYFAIGLLMFAAMPIRRAEYSEGLPHTDGIRRLTFTQSAEGRRRREVDGWDAPQRVEIDEFTIGEIPIRKRAANVINNPFDRESDDAIGVDPVPTHQGYLDLVDDVLRHIVEERAVVSGPWYSEILRMSLSLRIQRGELINEYPETHETLWAKRWDFRAPKFDPDNEDWIQLKKEDTTWRHHAHTPSFDESPQPSRPPSIIMLDASASPSPPTQPGMTSAPPSVIMQDAPASPDPPTPPDPLTQPGMTGSPPSVIMQDAPASPNSPTQPGYAPSVTMESAPPSIIADSSLPSSSGSESDGDTPSSGPLEFDIDDFGSPGDDGDDDDDDDVDVSSSEPSELSQLSVYADVMEGLVFSNQVASSDNSENDDGIR</sequence>
<feature type="compositionally biased region" description="Low complexity" evidence="1">
    <location>
        <begin position="828"/>
        <end position="857"/>
    </location>
</feature>
<dbReference type="AlphaFoldDB" id="A0A439CYS4"/>
<feature type="region of interest" description="Disordered" evidence="1">
    <location>
        <begin position="730"/>
        <end position="893"/>
    </location>
</feature>
<comment type="caution">
    <text evidence="2">The sequence shown here is derived from an EMBL/GenBank/DDBJ whole genome shotgun (WGS) entry which is preliminary data.</text>
</comment>
<evidence type="ECO:0000313" key="3">
    <source>
        <dbReference type="Proteomes" id="UP000286045"/>
    </source>
</evidence>
<feature type="compositionally biased region" description="Acidic residues" evidence="1">
    <location>
        <begin position="860"/>
        <end position="881"/>
    </location>
</feature>
<gene>
    <name evidence="2" type="ORF">EKO27_g7816</name>
</gene>
<dbReference type="STRING" id="363999.A0A439CYS4"/>
<organism evidence="2 3">
    <name type="scientific">Xylaria grammica</name>
    <dbReference type="NCBI Taxonomy" id="363999"/>
    <lineage>
        <taxon>Eukaryota</taxon>
        <taxon>Fungi</taxon>
        <taxon>Dikarya</taxon>
        <taxon>Ascomycota</taxon>
        <taxon>Pezizomycotina</taxon>
        <taxon>Sordariomycetes</taxon>
        <taxon>Xylariomycetidae</taxon>
        <taxon>Xylariales</taxon>
        <taxon>Xylariaceae</taxon>
        <taxon>Xylaria</taxon>
    </lineage>
</organism>
<dbReference type="Proteomes" id="UP000286045">
    <property type="component" value="Unassembled WGS sequence"/>
</dbReference>
<protein>
    <submittedName>
        <fullName evidence="2">Uncharacterized protein</fullName>
    </submittedName>
</protein>
<evidence type="ECO:0000313" key="2">
    <source>
        <dbReference type="EMBL" id="RWA07288.1"/>
    </source>
</evidence>
<accession>A0A439CYS4</accession>
<feature type="compositionally biased region" description="Pro residues" evidence="1">
    <location>
        <begin position="782"/>
        <end position="792"/>
    </location>
</feature>
<keyword evidence="3" id="KW-1185">Reference proteome</keyword>
<reference evidence="2 3" key="1">
    <citation type="submission" date="2018-12" db="EMBL/GenBank/DDBJ databases">
        <title>Draft genome sequence of Xylaria grammica IHI A82.</title>
        <authorList>
            <person name="Buettner E."/>
            <person name="Kellner H."/>
        </authorList>
    </citation>
    <scope>NUCLEOTIDE SEQUENCE [LARGE SCALE GENOMIC DNA]</scope>
    <source>
        <strain evidence="2 3">IHI A82</strain>
    </source>
</reference>